<evidence type="ECO:0000256" key="3">
    <source>
        <dbReference type="ARBA" id="ARBA00023163"/>
    </source>
</evidence>
<comment type="caution">
    <text evidence="5">The sequence shown here is derived from an EMBL/GenBank/DDBJ whole genome shotgun (WGS) entry which is preliminary data.</text>
</comment>
<dbReference type="SUPFAM" id="SSF46785">
    <property type="entry name" value="Winged helix' DNA-binding domain"/>
    <property type="match status" value="1"/>
</dbReference>
<keyword evidence="3" id="KW-0804">Transcription</keyword>
<dbReference type="CDD" id="cd00090">
    <property type="entry name" value="HTH_ARSR"/>
    <property type="match status" value="1"/>
</dbReference>
<dbReference type="OrthoDB" id="9799175at2"/>
<dbReference type="InterPro" id="IPR011991">
    <property type="entry name" value="ArsR-like_HTH"/>
</dbReference>
<evidence type="ECO:0000313" key="5">
    <source>
        <dbReference type="EMBL" id="OWK34616.1"/>
    </source>
</evidence>
<evidence type="ECO:0000313" key="6">
    <source>
        <dbReference type="Proteomes" id="UP000214646"/>
    </source>
</evidence>
<gene>
    <name evidence="5" type="ORF">FRUB_10587</name>
</gene>
<reference evidence="6" key="1">
    <citation type="submission" date="2017-06" db="EMBL/GenBank/DDBJ databases">
        <title>Genome analysis of Fimbriiglobus ruber SP5, the first member of the order Planctomycetales with confirmed chitinolytic capability.</title>
        <authorList>
            <person name="Ravin N.V."/>
            <person name="Rakitin A.L."/>
            <person name="Ivanova A.A."/>
            <person name="Beletsky A.V."/>
            <person name="Kulichevskaya I.S."/>
            <person name="Mardanov A.V."/>
            <person name="Dedysh S.N."/>
        </authorList>
    </citation>
    <scope>NUCLEOTIDE SEQUENCE [LARGE SCALE GENOMIC DNA]</scope>
    <source>
        <strain evidence="6">SP5</strain>
    </source>
</reference>
<dbReference type="NCBIfam" id="NF033788">
    <property type="entry name" value="HTH_metalloreg"/>
    <property type="match status" value="1"/>
</dbReference>
<dbReference type="InterPro" id="IPR036390">
    <property type="entry name" value="WH_DNA-bd_sf"/>
</dbReference>
<dbReference type="PANTHER" id="PTHR43132">
    <property type="entry name" value="ARSENICAL RESISTANCE OPERON REPRESSOR ARSR-RELATED"/>
    <property type="match status" value="1"/>
</dbReference>
<sequence>MIDHKNAKICAELVQAIAEQTRIRIIELLLTGKKNVTELARHLNIEIVNVSHHLSILRQAGLVINEKHGRHVEYSLDSKYFSIGETISLDFGWCRIEIVSAK</sequence>
<feature type="domain" description="HTH arsR-type" evidence="4">
    <location>
        <begin position="2"/>
        <end position="96"/>
    </location>
</feature>
<dbReference type="InterPro" id="IPR036388">
    <property type="entry name" value="WH-like_DNA-bd_sf"/>
</dbReference>
<dbReference type="PRINTS" id="PR00778">
    <property type="entry name" value="HTHARSR"/>
</dbReference>
<organism evidence="5 6">
    <name type="scientific">Fimbriiglobus ruber</name>
    <dbReference type="NCBI Taxonomy" id="1908690"/>
    <lineage>
        <taxon>Bacteria</taxon>
        <taxon>Pseudomonadati</taxon>
        <taxon>Planctomycetota</taxon>
        <taxon>Planctomycetia</taxon>
        <taxon>Gemmatales</taxon>
        <taxon>Gemmataceae</taxon>
        <taxon>Fimbriiglobus</taxon>
    </lineage>
</organism>
<keyword evidence="2" id="KW-0238">DNA-binding</keyword>
<evidence type="ECO:0000256" key="2">
    <source>
        <dbReference type="ARBA" id="ARBA00023125"/>
    </source>
</evidence>
<evidence type="ECO:0000256" key="1">
    <source>
        <dbReference type="ARBA" id="ARBA00023015"/>
    </source>
</evidence>
<dbReference type="PANTHER" id="PTHR43132:SF2">
    <property type="entry name" value="ARSENICAL RESISTANCE OPERON REPRESSOR ARSR-RELATED"/>
    <property type="match status" value="1"/>
</dbReference>
<dbReference type="InterPro" id="IPR001845">
    <property type="entry name" value="HTH_ArsR_DNA-bd_dom"/>
</dbReference>
<accession>A0A225DBE0</accession>
<dbReference type="PROSITE" id="PS50987">
    <property type="entry name" value="HTH_ARSR_2"/>
    <property type="match status" value="1"/>
</dbReference>
<proteinExistence type="predicted"/>
<evidence type="ECO:0000259" key="4">
    <source>
        <dbReference type="PROSITE" id="PS50987"/>
    </source>
</evidence>
<dbReference type="InterPro" id="IPR051011">
    <property type="entry name" value="Metal_resp_trans_reg"/>
</dbReference>
<dbReference type="Gene3D" id="1.10.10.10">
    <property type="entry name" value="Winged helix-like DNA-binding domain superfamily/Winged helix DNA-binding domain"/>
    <property type="match status" value="1"/>
</dbReference>
<dbReference type="AlphaFoldDB" id="A0A225DBE0"/>
<keyword evidence="6" id="KW-1185">Reference proteome</keyword>
<dbReference type="Pfam" id="PF01022">
    <property type="entry name" value="HTH_5"/>
    <property type="match status" value="1"/>
</dbReference>
<dbReference type="RefSeq" id="WP_088260868.1">
    <property type="nucleotide sequence ID" value="NZ_NIDE01000020.1"/>
</dbReference>
<name>A0A225DBE0_9BACT</name>
<dbReference type="GO" id="GO:0003677">
    <property type="term" value="F:DNA binding"/>
    <property type="evidence" value="ECO:0007669"/>
    <property type="project" value="UniProtKB-KW"/>
</dbReference>
<keyword evidence="1" id="KW-0805">Transcription regulation</keyword>
<dbReference type="SMART" id="SM00418">
    <property type="entry name" value="HTH_ARSR"/>
    <property type="match status" value="1"/>
</dbReference>
<protein>
    <recommendedName>
        <fullName evidence="4">HTH arsR-type domain-containing protein</fullName>
    </recommendedName>
</protein>
<dbReference type="EMBL" id="NIDE01000020">
    <property type="protein sequence ID" value="OWK34616.1"/>
    <property type="molecule type" value="Genomic_DNA"/>
</dbReference>
<dbReference type="Proteomes" id="UP000214646">
    <property type="component" value="Unassembled WGS sequence"/>
</dbReference>
<dbReference type="GO" id="GO:0003700">
    <property type="term" value="F:DNA-binding transcription factor activity"/>
    <property type="evidence" value="ECO:0007669"/>
    <property type="project" value="InterPro"/>
</dbReference>